<accession>A0A1F4RCF8</accession>
<proteinExistence type="predicted"/>
<protein>
    <recommendedName>
        <fullName evidence="4">Cytochrome c domain-containing protein</fullName>
    </recommendedName>
</protein>
<organism evidence="2 3">
    <name type="scientific">candidate division WOR-1 bacterium RIFCSPLOWO2_02_FULL_46_20</name>
    <dbReference type="NCBI Taxonomy" id="1802567"/>
    <lineage>
        <taxon>Bacteria</taxon>
        <taxon>Bacillati</taxon>
        <taxon>Saganbacteria</taxon>
    </lineage>
</organism>
<dbReference type="AlphaFoldDB" id="A0A1F4RCF8"/>
<feature type="signal peptide" evidence="1">
    <location>
        <begin position="1"/>
        <end position="20"/>
    </location>
</feature>
<sequence length="127" mass="14316">MRFLLLVSLISIFSSSALFATPKYLESFKKNYPDAAGTKLAACSTCHPVKGKMKEQGPFALDFKNAGHNFAKIADIDSDQDRFTNFEEIVAGTFPQDKTDKPNIPFLIKQIKELKQEVERLKTKVKE</sequence>
<evidence type="ECO:0008006" key="4">
    <source>
        <dbReference type="Google" id="ProtNLM"/>
    </source>
</evidence>
<comment type="caution">
    <text evidence="2">The sequence shown here is derived from an EMBL/GenBank/DDBJ whole genome shotgun (WGS) entry which is preliminary data.</text>
</comment>
<reference evidence="2 3" key="1">
    <citation type="journal article" date="2016" name="Nat. Commun.">
        <title>Thousands of microbial genomes shed light on interconnected biogeochemical processes in an aquifer system.</title>
        <authorList>
            <person name="Anantharaman K."/>
            <person name="Brown C.T."/>
            <person name="Hug L.A."/>
            <person name="Sharon I."/>
            <person name="Castelle C.J."/>
            <person name="Probst A.J."/>
            <person name="Thomas B.C."/>
            <person name="Singh A."/>
            <person name="Wilkins M.J."/>
            <person name="Karaoz U."/>
            <person name="Brodie E.L."/>
            <person name="Williams K.H."/>
            <person name="Hubbard S.S."/>
            <person name="Banfield J.F."/>
        </authorList>
    </citation>
    <scope>NUCLEOTIDE SEQUENCE [LARGE SCALE GENOMIC DNA]</scope>
</reference>
<evidence type="ECO:0000313" key="2">
    <source>
        <dbReference type="EMBL" id="OGC05862.1"/>
    </source>
</evidence>
<evidence type="ECO:0000256" key="1">
    <source>
        <dbReference type="SAM" id="SignalP"/>
    </source>
</evidence>
<name>A0A1F4RCF8_UNCSA</name>
<feature type="chain" id="PRO_5009514176" description="Cytochrome c domain-containing protein" evidence="1">
    <location>
        <begin position="21"/>
        <end position="127"/>
    </location>
</feature>
<keyword evidence="1" id="KW-0732">Signal</keyword>
<dbReference type="EMBL" id="METP01000033">
    <property type="protein sequence ID" value="OGC05862.1"/>
    <property type="molecule type" value="Genomic_DNA"/>
</dbReference>
<dbReference type="Proteomes" id="UP000176938">
    <property type="component" value="Unassembled WGS sequence"/>
</dbReference>
<evidence type="ECO:0000313" key="3">
    <source>
        <dbReference type="Proteomes" id="UP000176938"/>
    </source>
</evidence>
<gene>
    <name evidence="2" type="ORF">A3H38_06665</name>
</gene>